<name>A0A8D1VE74_PIG</name>
<keyword evidence="3" id="KW-0808">Transferase</keyword>
<evidence type="ECO:0000313" key="5">
    <source>
        <dbReference type="Proteomes" id="UP000694723"/>
    </source>
</evidence>
<reference evidence="4" key="1">
    <citation type="submission" date="2025-05" db="UniProtKB">
        <authorList>
            <consortium name="Ensembl"/>
        </authorList>
    </citation>
    <scope>IDENTIFICATION</scope>
</reference>
<gene>
    <name evidence="4" type="primary">NDUFAF5</name>
</gene>
<dbReference type="Ensembl" id="ENSSSCT00060052894.1">
    <property type="protein sequence ID" value="ENSSSCP00060022521.1"/>
    <property type="gene ID" value="ENSSSCG00060039054.1"/>
</dbReference>
<sequence>MLQLTRLRLWWRLSPAVGVPAKNLGLRKVASGVSSRGSTSPRALNIFDRDLKRKQKNWAARQPEPMKFDYLKEEVGWRGEGGGVGVRGEDWLRISELRFVVLYLLQIHYVLKPDGVFIGAMFGGDTLYELRCSLQLAETEREGGFSPHVSPFTAVSDLGHLLGRAGFTTLTVDTDEIQVNYPGMFELMEDLQGMGESNCAWNRKALLHRDTMLAAAAVYGEMYRNEDGSVPATYQIYYMIGWKYHDSQARPAERGSATVSFGELGKINDLMSQGKKSQ</sequence>
<dbReference type="InterPro" id="IPR029063">
    <property type="entry name" value="SAM-dependent_MTases_sf"/>
</dbReference>
<dbReference type="Proteomes" id="UP000694723">
    <property type="component" value="Unplaced"/>
</dbReference>
<keyword evidence="2" id="KW-0489">Methyltransferase</keyword>
<dbReference type="Proteomes" id="UP000694571">
    <property type="component" value="Unplaced"/>
</dbReference>
<protein>
    <submittedName>
        <fullName evidence="4">NADH:ubiquinone oxidoreductase complex assembly factor 5</fullName>
    </submittedName>
</protein>
<evidence type="ECO:0000256" key="3">
    <source>
        <dbReference type="ARBA" id="ARBA00022679"/>
    </source>
</evidence>
<dbReference type="SUPFAM" id="SSF53335">
    <property type="entry name" value="S-adenosyl-L-methionine-dependent methyltransferases"/>
    <property type="match status" value="1"/>
</dbReference>
<proteinExistence type="inferred from homology"/>
<evidence type="ECO:0000256" key="2">
    <source>
        <dbReference type="ARBA" id="ARBA00022603"/>
    </source>
</evidence>
<dbReference type="GO" id="GO:0008168">
    <property type="term" value="F:methyltransferase activity"/>
    <property type="evidence" value="ECO:0007669"/>
    <property type="project" value="UniProtKB-KW"/>
</dbReference>
<dbReference type="PANTHER" id="PTHR13090">
    <property type="entry name" value="ARGININE-HYDROXYLASE NDUFAF5, MITOCHONDRIAL"/>
    <property type="match status" value="1"/>
</dbReference>
<dbReference type="GO" id="GO:0032259">
    <property type="term" value="P:methylation"/>
    <property type="evidence" value="ECO:0007669"/>
    <property type="project" value="UniProtKB-KW"/>
</dbReference>
<organism evidence="4 5">
    <name type="scientific">Sus scrofa</name>
    <name type="common">Pig</name>
    <dbReference type="NCBI Taxonomy" id="9823"/>
    <lineage>
        <taxon>Eukaryota</taxon>
        <taxon>Metazoa</taxon>
        <taxon>Chordata</taxon>
        <taxon>Craniata</taxon>
        <taxon>Vertebrata</taxon>
        <taxon>Euteleostomi</taxon>
        <taxon>Mammalia</taxon>
        <taxon>Eutheria</taxon>
        <taxon>Laurasiatheria</taxon>
        <taxon>Artiodactyla</taxon>
        <taxon>Suina</taxon>
        <taxon>Suidae</taxon>
        <taxon>Sus</taxon>
    </lineage>
</organism>
<accession>A0A8D1VE74</accession>
<dbReference type="InterPro" id="IPR050602">
    <property type="entry name" value="Malonyl-ACP_OMT"/>
</dbReference>
<comment type="similarity">
    <text evidence="1">Belongs to the methyltransferase superfamily.</text>
</comment>
<evidence type="ECO:0000256" key="1">
    <source>
        <dbReference type="ARBA" id="ARBA00008361"/>
    </source>
</evidence>
<dbReference type="AlphaFoldDB" id="A0A8D1VE74"/>
<evidence type="ECO:0000313" key="4">
    <source>
        <dbReference type="Ensembl" id="ENSSSCP00060022521.1"/>
    </source>
</evidence>
<dbReference type="PANTHER" id="PTHR13090:SF1">
    <property type="entry name" value="ARGININE-HYDROXYLASE NDUFAF5, MITOCHONDRIAL"/>
    <property type="match status" value="1"/>
</dbReference>
<dbReference type="Ensembl" id="ENSSSCT00050030347.1">
    <property type="protein sequence ID" value="ENSSSCP00050012643.1"/>
    <property type="gene ID" value="ENSSSCG00050022418.1"/>
</dbReference>